<dbReference type="RefSeq" id="WP_248910673.1">
    <property type="nucleotide sequence ID" value="NZ_CP109981.1"/>
</dbReference>
<name>A0ABD5YU24_9EURY</name>
<proteinExistence type="predicted"/>
<evidence type="ECO:0000313" key="1">
    <source>
        <dbReference type="EMBL" id="MFC7192801.1"/>
    </source>
</evidence>
<sequence>MSDSSGTQTKVQRIISKYELTGMGNQLEAYWVGDDDDQYSLRELADLFNRTVLSSALDQANASPLNGEVENIYRLLTDEAVSSGVQTETKNALARDGIDVEELKKDFVTHQTIHTYLTKHRDVNYESNVDRADPIEKGAEIIQRMGSRTSAVTDTTLKNLDNTGRITLGDFDVLVDVRVLCNTCGESYTVEELLDGGGCNCAHQE</sequence>
<dbReference type="GeneID" id="76202498"/>
<accession>A0ABD5YU24</accession>
<dbReference type="Pfam" id="PF21811">
    <property type="entry name" value="RdfA"/>
    <property type="match status" value="1"/>
</dbReference>
<dbReference type="EMBL" id="JBHTAX010000005">
    <property type="protein sequence ID" value="MFC7192801.1"/>
    <property type="molecule type" value="Genomic_DNA"/>
</dbReference>
<evidence type="ECO:0000313" key="2">
    <source>
        <dbReference type="Proteomes" id="UP001596417"/>
    </source>
</evidence>
<keyword evidence="2" id="KW-1185">Reference proteome</keyword>
<gene>
    <name evidence="1" type="primary">rdfA</name>
    <name evidence="1" type="ORF">ACFQL7_25320</name>
</gene>
<dbReference type="Proteomes" id="UP001596417">
    <property type="component" value="Unassembled WGS sequence"/>
</dbReference>
<dbReference type="InterPro" id="IPR048925">
    <property type="entry name" value="RdfA"/>
</dbReference>
<protein>
    <submittedName>
        <fullName evidence="1">Rod-determining factor RdfA</fullName>
    </submittedName>
</protein>
<dbReference type="AlphaFoldDB" id="A0ABD5YU24"/>
<organism evidence="1 2">
    <name type="scientific">Halocatena marina</name>
    <dbReference type="NCBI Taxonomy" id="2934937"/>
    <lineage>
        <taxon>Archaea</taxon>
        <taxon>Methanobacteriati</taxon>
        <taxon>Methanobacteriota</taxon>
        <taxon>Stenosarchaea group</taxon>
        <taxon>Halobacteria</taxon>
        <taxon>Halobacteriales</taxon>
        <taxon>Natronomonadaceae</taxon>
        <taxon>Halocatena</taxon>
    </lineage>
</organism>
<comment type="caution">
    <text evidence="1">The sequence shown here is derived from an EMBL/GenBank/DDBJ whole genome shotgun (WGS) entry which is preliminary data.</text>
</comment>
<reference evidence="1 2" key="1">
    <citation type="journal article" date="2019" name="Int. J. Syst. Evol. Microbiol.">
        <title>The Global Catalogue of Microorganisms (GCM) 10K type strain sequencing project: providing services to taxonomists for standard genome sequencing and annotation.</title>
        <authorList>
            <consortium name="The Broad Institute Genomics Platform"/>
            <consortium name="The Broad Institute Genome Sequencing Center for Infectious Disease"/>
            <person name="Wu L."/>
            <person name="Ma J."/>
        </authorList>
    </citation>
    <scope>NUCLEOTIDE SEQUENCE [LARGE SCALE GENOMIC DNA]</scope>
    <source>
        <strain evidence="1 2">RDMS1</strain>
    </source>
</reference>